<evidence type="ECO:0000256" key="5">
    <source>
        <dbReference type="RuleBase" id="RU003322"/>
    </source>
</evidence>
<dbReference type="Gene3D" id="3.90.640.10">
    <property type="entry name" value="Actin, Chain A, domain 4"/>
    <property type="match status" value="1"/>
</dbReference>
<keyword evidence="6" id="KW-0346">Stress response</keyword>
<dbReference type="PROSITE" id="PS01036">
    <property type="entry name" value="HSP70_3"/>
    <property type="match status" value="1"/>
</dbReference>
<dbReference type="RefSeq" id="WP_012825692.1">
    <property type="nucleotide sequence ID" value="NC_013440.1"/>
</dbReference>
<evidence type="ECO:0000256" key="1">
    <source>
        <dbReference type="ARBA" id="ARBA00007381"/>
    </source>
</evidence>
<dbReference type="Proteomes" id="UP000001880">
    <property type="component" value="Chromosome"/>
</dbReference>
<dbReference type="Gene3D" id="2.60.34.10">
    <property type="entry name" value="Substrate Binding Domain Of DNAk, Chain A, domain 1"/>
    <property type="match status" value="1"/>
</dbReference>
<dbReference type="InterPro" id="IPR013126">
    <property type="entry name" value="Hsp_70_fam"/>
</dbReference>
<dbReference type="FunFam" id="3.90.640.10:FF:000003">
    <property type="entry name" value="Molecular chaperone DnaK"/>
    <property type="match status" value="1"/>
</dbReference>
<dbReference type="Pfam" id="PF00012">
    <property type="entry name" value="HSP70"/>
    <property type="match status" value="1"/>
</dbReference>
<keyword evidence="3 5" id="KW-0067">ATP-binding</keyword>
<dbReference type="AlphaFoldDB" id="D0LK31"/>
<dbReference type="OrthoDB" id="9766019at2"/>
<dbReference type="EMBL" id="CP001804">
    <property type="protein sequence ID" value="ACY13065.1"/>
    <property type="molecule type" value="Genomic_DNA"/>
</dbReference>
<dbReference type="GO" id="GO:0005524">
    <property type="term" value="F:ATP binding"/>
    <property type="evidence" value="ECO:0007669"/>
    <property type="project" value="UniProtKB-KW"/>
</dbReference>
<reference evidence="6 7" key="1">
    <citation type="journal article" date="2010" name="Stand. Genomic Sci.">
        <title>Complete genome sequence of Haliangium ochraceum type strain (SMP-2).</title>
        <authorList>
            <consortium name="US DOE Joint Genome Institute (JGI-PGF)"/>
            <person name="Ivanova N."/>
            <person name="Daum C."/>
            <person name="Lang E."/>
            <person name="Abt B."/>
            <person name="Kopitz M."/>
            <person name="Saunders E."/>
            <person name="Lapidus A."/>
            <person name="Lucas S."/>
            <person name="Glavina Del Rio T."/>
            <person name="Nolan M."/>
            <person name="Tice H."/>
            <person name="Copeland A."/>
            <person name="Cheng J.F."/>
            <person name="Chen F."/>
            <person name="Bruce D."/>
            <person name="Goodwin L."/>
            <person name="Pitluck S."/>
            <person name="Mavromatis K."/>
            <person name="Pati A."/>
            <person name="Mikhailova N."/>
            <person name="Chen A."/>
            <person name="Palaniappan K."/>
            <person name="Land M."/>
            <person name="Hauser L."/>
            <person name="Chang Y.J."/>
            <person name="Jeffries C.D."/>
            <person name="Detter J.C."/>
            <person name="Brettin T."/>
            <person name="Rohde M."/>
            <person name="Goker M."/>
            <person name="Bristow J."/>
            <person name="Markowitz V."/>
            <person name="Eisen J.A."/>
            <person name="Hugenholtz P."/>
            <person name="Kyrpides N.C."/>
            <person name="Klenk H.P."/>
        </authorList>
    </citation>
    <scope>NUCLEOTIDE SEQUENCE [LARGE SCALE GENOMIC DNA]</scope>
    <source>
        <strain evidence="7">DSM 14365 / CIP 107738 / JCM 11303 / AJ 13395 / SMP-2</strain>
    </source>
</reference>
<evidence type="ECO:0000256" key="2">
    <source>
        <dbReference type="ARBA" id="ARBA00022741"/>
    </source>
</evidence>
<evidence type="ECO:0000256" key="3">
    <source>
        <dbReference type="ARBA" id="ARBA00022840"/>
    </source>
</evidence>
<dbReference type="Gene3D" id="3.30.420.40">
    <property type="match status" value="2"/>
</dbReference>
<evidence type="ECO:0000256" key="4">
    <source>
        <dbReference type="ARBA" id="ARBA00023186"/>
    </source>
</evidence>
<dbReference type="PRINTS" id="PR00301">
    <property type="entry name" value="HEATSHOCK70"/>
</dbReference>
<dbReference type="GO" id="GO:0140662">
    <property type="term" value="F:ATP-dependent protein folding chaperone"/>
    <property type="evidence" value="ECO:0007669"/>
    <property type="project" value="InterPro"/>
</dbReference>
<sequence>MSFRTIGIDLGTTNSVVATIDRDGVPRILTSEEGETTTPSMISVIEQQGRQNLAVGAEARRLANHHPQDTIFAVKRLIGRRFDEPDVRRLSVALPYRISCAPNGDAWVTASSTTMSPPEVSALILQEMRGVAERFFGEPVGEAIITVPAYFDNQQRQATKDAAEIAGLKVRRLLNEPTAAALGYGAHLGESRRIAVCDLGGGTFDVSIVNVESGVFEVISTHGDAFLGGDDFDRTIVGQLVGEVWAEYGIDLGTDASALHMLKAEAQAAKHALTNSEDVNIELRSLGSLPSGKPLDFRRSISRRELEQWTEPLVNRLEPPCLEALAHCGLEPGDVGAVILVGGMTRMPAVQRRLAKIFGRQPLKVENPEEIVAVGAAIQCAVLEGGVDGVVLLDVTSRPLALSVEGGPARQVIPRNATIPTREHRIITTAHDNQRELSFDVYEVQDGLPVKNRHLGRFVCSDLPPAPAGEIVLLVEFTIDFDGILRVTTTELGSGAHPTLRLVATAGLTRADVKRLAKSLAPQR</sequence>
<keyword evidence="4" id="KW-0143">Chaperone</keyword>
<protein>
    <submittedName>
        <fullName evidence="6">Heat shock protein 70</fullName>
    </submittedName>
</protein>
<dbReference type="InterPro" id="IPR029047">
    <property type="entry name" value="HSP70_peptide-bd_sf"/>
</dbReference>
<accession>D0LK31</accession>
<keyword evidence="7" id="KW-1185">Reference proteome</keyword>
<name>D0LK31_HALO1</name>
<dbReference type="KEGG" id="hoh:Hoch_0424"/>
<keyword evidence="2 5" id="KW-0547">Nucleotide-binding</keyword>
<evidence type="ECO:0000313" key="6">
    <source>
        <dbReference type="EMBL" id="ACY13065.1"/>
    </source>
</evidence>
<dbReference type="STRING" id="502025.Hoch_0424"/>
<dbReference type="HOGENOM" id="CLU_005965_2_1_7"/>
<dbReference type="PROSITE" id="PS00297">
    <property type="entry name" value="HSP70_1"/>
    <property type="match status" value="1"/>
</dbReference>
<dbReference type="SUPFAM" id="SSF53067">
    <property type="entry name" value="Actin-like ATPase domain"/>
    <property type="match status" value="2"/>
</dbReference>
<gene>
    <name evidence="6" type="ordered locus">Hoch_0424</name>
</gene>
<organism evidence="6 7">
    <name type="scientific">Haliangium ochraceum (strain DSM 14365 / JCM 11303 / SMP-2)</name>
    <dbReference type="NCBI Taxonomy" id="502025"/>
    <lineage>
        <taxon>Bacteria</taxon>
        <taxon>Pseudomonadati</taxon>
        <taxon>Myxococcota</taxon>
        <taxon>Polyangia</taxon>
        <taxon>Haliangiales</taxon>
        <taxon>Kofleriaceae</taxon>
        <taxon>Haliangium</taxon>
    </lineage>
</organism>
<comment type="similarity">
    <text evidence="1 5">Belongs to the heat shock protein 70 family.</text>
</comment>
<proteinExistence type="inferred from homology"/>
<dbReference type="SUPFAM" id="SSF100920">
    <property type="entry name" value="Heat shock protein 70kD (HSP70), peptide-binding domain"/>
    <property type="match status" value="1"/>
</dbReference>
<dbReference type="InterPro" id="IPR018181">
    <property type="entry name" value="Heat_shock_70_CS"/>
</dbReference>
<dbReference type="InterPro" id="IPR043129">
    <property type="entry name" value="ATPase_NBD"/>
</dbReference>
<evidence type="ECO:0000313" key="7">
    <source>
        <dbReference type="Proteomes" id="UP000001880"/>
    </source>
</evidence>
<dbReference type="eggNOG" id="COG0443">
    <property type="taxonomic scope" value="Bacteria"/>
</dbReference>
<dbReference type="PANTHER" id="PTHR19375">
    <property type="entry name" value="HEAT SHOCK PROTEIN 70KDA"/>
    <property type="match status" value="1"/>
</dbReference>